<gene>
    <name evidence="2" type="ORF">ABID37_001755</name>
</gene>
<accession>A0ABV2N0A7</accession>
<dbReference type="Pfam" id="PF19649">
    <property type="entry name" value="DUF6152"/>
    <property type="match status" value="1"/>
</dbReference>
<protein>
    <recommendedName>
        <fullName evidence="4">NirD/YgiW/YdeI family stress tolerance protein</fullName>
    </recommendedName>
</protein>
<name>A0ABV2N0A7_9HYPH</name>
<keyword evidence="3" id="KW-1185">Reference proteome</keyword>
<evidence type="ECO:0000313" key="3">
    <source>
        <dbReference type="Proteomes" id="UP001549076"/>
    </source>
</evidence>
<comment type="caution">
    <text evidence="2">The sequence shown here is derived from an EMBL/GenBank/DDBJ whole genome shotgun (WGS) entry which is preliminary data.</text>
</comment>
<proteinExistence type="predicted"/>
<dbReference type="RefSeq" id="WP_354193864.1">
    <property type="nucleotide sequence ID" value="NZ_JBEPML010000004.1"/>
</dbReference>
<dbReference type="EMBL" id="JBEPML010000004">
    <property type="protein sequence ID" value="MET3791547.1"/>
    <property type="molecule type" value="Genomic_DNA"/>
</dbReference>
<dbReference type="InterPro" id="IPR046150">
    <property type="entry name" value="DUF6152"/>
</dbReference>
<sequence>MIVRKLIGGFAAAMVLAISTSAVAHHGWSWAEDEQIEMTGTIQSISFAPPHPSLVVEIDGKVWDVELGNPNQTQRAGFVEGEAEIGDEVVILGHRSLDESKLVIKAVRITIDGQNYDLYPQLIENR</sequence>
<evidence type="ECO:0000256" key="1">
    <source>
        <dbReference type="SAM" id="SignalP"/>
    </source>
</evidence>
<evidence type="ECO:0008006" key="4">
    <source>
        <dbReference type="Google" id="ProtNLM"/>
    </source>
</evidence>
<organism evidence="2 3">
    <name type="scientific">Aquamicrobium terrae</name>
    <dbReference type="NCBI Taxonomy" id="1324945"/>
    <lineage>
        <taxon>Bacteria</taxon>
        <taxon>Pseudomonadati</taxon>
        <taxon>Pseudomonadota</taxon>
        <taxon>Alphaproteobacteria</taxon>
        <taxon>Hyphomicrobiales</taxon>
        <taxon>Phyllobacteriaceae</taxon>
        <taxon>Aquamicrobium</taxon>
    </lineage>
</organism>
<feature type="signal peptide" evidence="1">
    <location>
        <begin position="1"/>
        <end position="24"/>
    </location>
</feature>
<evidence type="ECO:0000313" key="2">
    <source>
        <dbReference type="EMBL" id="MET3791547.1"/>
    </source>
</evidence>
<keyword evidence="1" id="KW-0732">Signal</keyword>
<reference evidence="2 3" key="1">
    <citation type="submission" date="2024-06" db="EMBL/GenBank/DDBJ databases">
        <title>Genomic Encyclopedia of Type Strains, Phase IV (KMG-IV): sequencing the most valuable type-strain genomes for metagenomic binning, comparative biology and taxonomic classification.</title>
        <authorList>
            <person name="Goeker M."/>
        </authorList>
    </citation>
    <scope>NUCLEOTIDE SEQUENCE [LARGE SCALE GENOMIC DNA]</scope>
    <source>
        <strain evidence="2 3">DSM 27865</strain>
    </source>
</reference>
<feature type="chain" id="PRO_5046986691" description="NirD/YgiW/YdeI family stress tolerance protein" evidence="1">
    <location>
        <begin position="25"/>
        <end position="126"/>
    </location>
</feature>
<dbReference type="Proteomes" id="UP001549076">
    <property type="component" value="Unassembled WGS sequence"/>
</dbReference>